<dbReference type="OrthoDB" id="9804396at2"/>
<evidence type="ECO:0000313" key="1">
    <source>
        <dbReference type="EMBL" id="GEP71106.1"/>
    </source>
</evidence>
<gene>
    <name evidence="1" type="ORF">CSO01_38210</name>
</gene>
<evidence type="ECO:0000313" key="2">
    <source>
        <dbReference type="Proteomes" id="UP000321798"/>
    </source>
</evidence>
<accession>A0A512PIS2</accession>
<organism evidence="1 2">
    <name type="scientific">Cellulomonas soli</name>
    <dbReference type="NCBI Taxonomy" id="931535"/>
    <lineage>
        <taxon>Bacteria</taxon>
        <taxon>Bacillati</taxon>
        <taxon>Actinomycetota</taxon>
        <taxon>Actinomycetes</taxon>
        <taxon>Micrococcales</taxon>
        <taxon>Cellulomonadaceae</taxon>
        <taxon>Cellulomonas</taxon>
    </lineage>
</organism>
<dbReference type="EMBL" id="BKAL01000023">
    <property type="protein sequence ID" value="GEP71106.1"/>
    <property type="molecule type" value="Genomic_DNA"/>
</dbReference>
<name>A0A512PIS2_9CELL</name>
<sequence>MALHPAVLSDLLDEEVRQARIKLGQDAGDLRRVGTNVLITVKRPDGVWKLLLDGARYDSEPFDVALVDDEGEVLALEQWIPGFALGIHPSLNVPFVCVSGTRGYYAHESHFAERWDSHRFSMRLDSLLDSLLRKAGVHA</sequence>
<dbReference type="Proteomes" id="UP000321798">
    <property type="component" value="Unassembled WGS sequence"/>
</dbReference>
<dbReference type="RefSeq" id="WP_146954873.1">
    <property type="nucleotide sequence ID" value="NZ_BAABBJ010000017.1"/>
</dbReference>
<comment type="caution">
    <text evidence="1">The sequence shown here is derived from an EMBL/GenBank/DDBJ whole genome shotgun (WGS) entry which is preliminary data.</text>
</comment>
<protein>
    <submittedName>
        <fullName evidence="1">Uncharacterized protein</fullName>
    </submittedName>
</protein>
<keyword evidence="2" id="KW-1185">Reference proteome</keyword>
<dbReference type="AlphaFoldDB" id="A0A512PIS2"/>
<reference evidence="1 2" key="1">
    <citation type="submission" date="2019-07" db="EMBL/GenBank/DDBJ databases">
        <title>Whole genome shotgun sequence of Cellulomonas soli NBRC 109434.</title>
        <authorList>
            <person name="Hosoyama A."/>
            <person name="Uohara A."/>
            <person name="Ohji S."/>
            <person name="Ichikawa N."/>
        </authorList>
    </citation>
    <scope>NUCLEOTIDE SEQUENCE [LARGE SCALE GENOMIC DNA]</scope>
    <source>
        <strain evidence="1 2">NBRC 109434</strain>
    </source>
</reference>
<proteinExistence type="predicted"/>